<name>A0A813IPP8_POLGL</name>
<comment type="caution">
    <text evidence="1">The sequence shown here is derived from an EMBL/GenBank/DDBJ whole genome shotgun (WGS) entry which is preliminary data.</text>
</comment>
<protein>
    <submittedName>
        <fullName evidence="1">Uncharacterized protein</fullName>
    </submittedName>
</protein>
<sequence length="130" mass="14128">ATVGCDQRWKQEESLAQLYLRLDTWDKDGQEKQSHNFYDVSSTFMLLARGASFARLPSEQEELAIHSAVRARLGDALQRLGGYPERCGICVGATDAVTPGGSDRFRLGTAARAEAQSPAVAAHVLARLPP</sequence>
<dbReference type="AlphaFoldDB" id="A0A813IPP8"/>
<feature type="non-terminal residue" evidence="1">
    <location>
        <position position="1"/>
    </location>
</feature>
<dbReference type="Proteomes" id="UP000626109">
    <property type="component" value="Unassembled WGS sequence"/>
</dbReference>
<accession>A0A813IPP8</accession>
<proteinExistence type="predicted"/>
<gene>
    <name evidence="1" type="ORF">PGLA2088_LOCUS10262</name>
</gene>
<reference evidence="1" key="1">
    <citation type="submission" date="2021-02" db="EMBL/GenBank/DDBJ databases">
        <authorList>
            <person name="Dougan E. K."/>
            <person name="Rhodes N."/>
            <person name="Thang M."/>
            <person name="Chan C."/>
        </authorList>
    </citation>
    <scope>NUCLEOTIDE SEQUENCE</scope>
</reference>
<evidence type="ECO:0000313" key="1">
    <source>
        <dbReference type="EMBL" id="CAE8653245.1"/>
    </source>
</evidence>
<feature type="non-terminal residue" evidence="1">
    <location>
        <position position="130"/>
    </location>
</feature>
<dbReference type="EMBL" id="CAJNNW010011491">
    <property type="protein sequence ID" value="CAE8653245.1"/>
    <property type="molecule type" value="Genomic_DNA"/>
</dbReference>
<evidence type="ECO:0000313" key="2">
    <source>
        <dbReference type="Proteomes" id="UP000626109"/>
    </source>
</evidence>
<organism evidence="1 2">
    <name type="scientific">Polarella glacialis</name>
    <name type="common">Dinoflagellate</name>
    <dbReference type="NCBI Taxonomy" id="89957"/>
    <lineage>
        <taxon>Eukaryota</taxon>
        <taxon>Sar</taxon>
        <taxon>Alveolata</taxon>
        <taxon>Dinophyceae</taxon>
        <taxon>Suessiales</taxon>
        <taxon>Suessiaceae</taxon>
        <taxon>Polarella</taxon>
    </lineage>
</organism>